<dbReference type="EMBL" id="CAFBIY010000064">
    <property type="protein sequence ID" value="CAB4850802.1"/>
    <property type="molecule type" value="Genomic_DNA"/>
</dbReference>
<dbReference type="SUPFAM" id="SSF88723">
    <property type="entry name" value="PIN domain-like"/>
    <property type="match status" value="1"/>
</dbReference>
<comment type="similarity">
    <text evidence="6">Belongs to the PINc/VapC protein family.</text>
</comment>
<evidence type="ECO:0000256" key="4">
    <source>
        <dbReference type="ARBA" id="ARBA00022801"/>
    </source>
</evidence>
<dbReference type="AlphaFoldDB" id="A0A6J7M9C1"/>
<dbReference type="EMBL" id="CAESGF010000035">
    <property type="protein sequence ID" value="CAB4365554.1"/>
    <property type="molecule type" value="Genomic_DNA"/>
</dbReference>
<keyword evidence="5" id="KW-0460">Magnesium</keyword>
<keyword evidence="3" id="KW-0479">Metal-binding</keyword>
<evidence type="ECO:0000256" key="6">
    <source>
        <dbReference type="ARBA" id="ARBA00038093"/>
    </source>
</evidence>
<dbReference type="PANTHER" id="PTHR33653:SF1">
    <property type="entry name" value="RIBONUCLEASE VAPC2"/>
    <property type="match status" value="1"/>
</dbReference>
<comment type="cofactor">
    <cofactor evidence="1">
        <name>Mg(2+)</name>
        <dbReference type="ChEBI" id="CHEBI:18420"/>
    </cofactor>
</comment>
<dbReference type="EMBL" id="CAFBMT010000053">
    <property type="protein sequence ID" value="CAB4961302.1"/>
    <property type="molecule type" value="Genomic_DNA"/>
</dbReference>
<dbReference type="InterPro" id="IPR029060">
    <property type="entry name" value="PIN-like_dom_sf"/>
</dbReference>
<evidence type="ECO:0000313" key="10">
    <source>
        <dbReference type="EMBL" id="CAB4850802.1"/>
    </source>
</evidence>
<evidence type="ECO:0000259" key="7">
    <source>
        <dbReference type="Pfam" id="PF01850"/>
    </source>
</evidence>
<evidence type="ECO:0000256" key="1">
    <source>
        <dbReference type="ARBA" id="ARBA00001946"/>
    </source>
</evidence>
<evidence type="ECO:0000256" key="2">
    <source>
        <dbReference type="ARBA" id="ARBA00022722"/>
    </source>
</evidence>
<evidence type="ECO:0000256" key="5">
    <source>
        <dbReference type="ARBA" id="ARBA00022842"/>
    </source>
</evidence>
<reference evidence="12" key="1">
    <citation type="submission" date="2020-05" db="EMBL/GenBank/DDBJ databases">
        <authorList>
            <person name="Chiriac C."/>
            <person name="Salcher M."/>
            <person name="Ghai R."/>
            <person name="Kavagutti S V."/>
        </authorList>
    </citation>
    <scope>NUCLEOTIDE SEQUENCE</scope>
</reference>
<organism evidence="12">
    <name type="scientific">freshwater metagenome</name>
    <dbReference type="NCBI Taxonomy" id="449393"/>
    <lineage>
        <taxon>unclassified sequences</taxon>
        <taxon>metagenomes</taxon>
        <taxon>ecological metagenomes</taxon>
    </lineage>
</organism>
<dbReference type="PANTHER" id="PTHR33653">
    <property type="entry name" value="RIBONUCLEASE VAPC2"/>
    <property type="match status" value="1"/>
</dbReference>
<gene>
    <name evidence="9" type="ORF">UFOPK2656_03142</name>
    <name evidence="10" type="ORF">UFOPK3267_01312</name>
    <name evidence="11" type="ORF">UFOPK3651_03534</name>
    <name evidence="12" type="ORF">UFOPK3931_00439</name>
    <name evidence="8" type="ORF">UFOPK4189_03297</name>
</gene>
<evidence type="ECO:0000313" key="11">
    <source>
        <dbReference type="EMBL" id="CAB4961302.1"/>
    </source>
</evidence>
<keyword evidence="2" id="KW-0540">Nuclease</keyword>
<dbReference type="GO" id="GO:0016787">
    <property type="term" value="F:hydrolase activity"/>
    <property type="evidence" value="ECO:0007669"/>
    <property type="project" value="UniProtKB-KW"/>
</dbReference>
<evidence type="ECO:0000313" key="12">
    <source>
        <dbReference type="EMBL" id="CAB4975073.1"/>
    </source>
</evidence>
<dbReference type="Pfam" id="PF01850">
    <property type="entry name" value="PIN"/>
    <property type="match status" value="1"/>
</dbReference>
<protein>
    <submittedName>
        <fullName evidence="12">Unannotated protein</fullName>
    </submittedName>
</protein>
<evidence type="ECO:0000256" key="3">
    <source>
        <dbReference type="ARBA" id="ARBA00022723"/>
    </source>
</evidence>
<evidence type="ECO:0000313" key="8">
    <source>
        <dbReference type="EMBL" id="CAB4365554.1"/>
    </source>
</evidence>
<keyword evidence="4" id="KW-0378">Hydrolase</keyword>
<sequence length="109" mass="11478">MIADDDEPAIAAITVAELGVGVELASGRRRTNRRAFLDDVLATLQVIDYGVDVARAHTALLVAVRSAGRPRGAHDLIIAATARATNRTVVTFDRAGFADLPGVLVRASD</sequence>
<accession>A0A6J7M9C1</accession>
<dbReference type="InterPro" id="IPR002716">
    <property type="entry name" value="PIN_dom"/>
</dbReference>
<evidence type="ECO:0000313" key="9">
    <source>
        <dbReference type="EMBL" id="CAB4744466.1"/>
    </source>
</evidence>
<dbReference type="EMBL" id="CAFBOL010000006">
    <property type="protein sequence ID" value="CAB4975073.1"/>
    <property type="molecule type" value="Genomic_DNA"/>
</dbReference>
<feature type="domain" description="PIN" evidence="7">
    <location>
        <begin position="3"/>
        <end position="100"/>
    </location>
</feature>
<dbReference type="InterPro" id="IPR050556">
    <property type="entry name" value="Type_II_TA_system_RNase"/>
</dbReference>
<dbReference type="EMBL" id="CAEZYF010000030">
    <property type="protein sequence ID" value="CAB4744466.1"/>
    <property type="molecule type" value="Genomic_DNA"/>
</dbReference>
<proteinExistence type="inferred from homology"/>
<dbReference type="GO" id="GO:0046872">
    <property type="term" value="F:metal ion binding"/>
    <property type="evidence" value="ECO:0007669"/>
    <property type="project" value="UniProtKB-KW"/>
</dbReference>
<dbReference type="Gene3D" id="3.40.50.1010">
    <property type="entry name" value="5'-nuclease"/>
    <property type="match status" value="1"/>
</dbReference>
<name>A0A6J7M9C1_9ZZZZ</name>
<dbReference type="GO" id="GO:0004518">
    <property type="term" value="F:nuclease activity"/>
    <property type="evidence" value="ECO:0007669"/>
    <property type="project" value="UniProtKB-KW"/>
</dbReference>